<proteinExistence type="predicted"/>
<reference evidence="1" key="1">
    <citation type="journal article" date="2020" name="mSystems">
        <title>Genome- and Community-Level Interaction Insights into Carbon Utilization and Element Cycling Functions of Hydrothermarchaeota in Hydrothermal Sediment.</title>
        <authorList>
            <person name="Zhou Z."/>
            <person name="Liu Y."/>
            <person name="Xu W."/>
            <person name="Pan J."/>
            <person name="Luo Z.H."/>
            <person name="Li M."/>
        </authorList>
    </citation>
    <scope>NUCLEOTIDE SEQUENCE [LARGE SCALE GENOMIC DNA]</scope>
    <source>
        <strain evidence="1">SpSt-548</strain>
    </source>
</reference>
<sequence length="104" mass="11271">MKDVVKKKVDDIVAALDAGKKPEDFASAAQEDPYVFIMEAGGKLLVHPTLVGESLKEKAGPVYEEVAKGTEAGEYVRYQWAGANKCTYSRRTKSGLIVGCGFNE</sequence>
<protein>
    <recommendedName>
        <fullName evidence="2">Single Cache domain-containing protein</fullName>
    </recommendedName>
</protein>
<gene>
    <name evidence="1" type="ORF">ENT08_02660</name>
</gene>
<name>A0A7V4G7G4_9BACT</name>
<evidence type="ECO:0000313" key="1">
    <source>
        <dbReference type="EMBL" id="HGS04631.1"/>
    </source>
</evidence>
<comment type="caution">
    <text evidence="1">The sequence shown here is derived from an EMBL/GenBank/DDBJ whole genome shotgun (WGS) entry which is preliminary data.</text>
</comment>
<dbReference type="Gene3D" id="3.30.450.20">
    <property type="entry name" value="PAS domain"/>
    <property type="match status" value="1"/>
</dbReference>
<dbReference type="AlphaFoldDB" id="A0A7V4G7G4"/>
<accession>A0A7V4G7G4</accession>
<evidence type="ECO:0008006" key="2">
    <source>
        <dbReference type="Google" id="ProtNLM"/>
    </source>
</evidence>
<organism evidence="1">
    <name type="scientific">Desulfobacca acetoxidans</name>
    <dbReference type="NCBI Taxonomy" id="60893"/>
    <lineage>
        <taxon>Bacteria</taxon>
        <taxon>Pseudomonadati</taxon>
        <taxon>Thermodesulfobacteriota</taxon>
        <taxon>Desulfobaccia</taxon>
        <taxon>Desulfobaccales</taxon>
        <taxon>Desulfobaccaceae</taxon>
        <taxon>Desulfobacca</taxon>
    </lineage>
</organism>
<dbReference type="EMBL" id="DSXI01000151">
    <property type="protein sequence ID" value="HGS04631.1"/>
    <property type="molecule type" value="Genomic_DNA"/>
</dbReference>